<name>A0ABP1Q1M6_9HEXA</name>
<gene>
    <name evidence="2" type="ORF">ODALV1_LOCUS6292</name>
</gene>
<dbReference type="Proteomes" id="UP001642540">
    <property type="component" value="Unassembled WGS sequence"/>
</dbReference>
<proteinExistence type="predicted"/>
<evidence type="ECO:0000313" key="2">
    <source>
        <dbReference type="EMBL" id="CAL8085978.1"/>
    </source>
</evidence>
<protein>
    <recommendedName>
        <fullName evidence="4">Transmembrane protein</fullName>
    </recommendedName>
</protein>
<evidence type="ECO:0008006" key="4">
    <source>
        <dbReference type="Google" id="ProtNLM"/>
    </source>
</evidence>
<keyword evidence="1" id="KW-1133">Transmembrane helix</keyword>
<reference evidence="2 3" key="1">
    <citation type="submission" date="2024-08" db="EMBL/GenBank/DDBJ databases">
        <authorList>
            <person name="Cucini C."/>
            <person name="Frati F."/>
        </authorList>
    </citation>
    <scope>NUCLEOTIDE SEQUENCE [LARGE SCALE GENOMIC DNA]</scope>
</reference>
<keyword evidence="1" id="KW-0812">Transmembrane</keyword>
<evidence type="ECO:0000256" key="1">
    <source>
        <dbReference type="SAM" id="Phobius"/>
    </source>
</evidence>
<sequence length="186" mass="20663">MRKSEEGGVACGICQVSLQQASYGFGVADMVHGLLGIAVVMSMLIKKENDVFHKQEDVENIGSQEKISGYTKFLDEQCPFWLLFTLLGVFVFQASIGLFLCIGASLRNGILCMLWILGSLATPMTICLVGIGRIYQWATVGEFIWHLMNENESKYFTLVDGDTDLGKGRIDGKRLVSSIEEEEDDY</sequence>
<evidence type="ECO:0000313" key="3">
    <source>
        <dbReference type="Proteomes" id="UP001642540"/>
    </source>
</evidence>
<feature type="transmembrane region" description="Helical" evidence="1">
    <location>
        <begin position="114"/>
        <end position="135"/>
    </location>
</feature>
<feature type="transmembrane region" description="Helical" evidence="1">
    <location>
        <begin position="21"/>
        <end position="45"/>
    </location>
</feature>
<feature type="transmembrane region" description="Helical" evidence="1">
    <location>
        <begin position="80"/>
        <end position="102"/>
    </location>
</feature>
<organism evidence="2 3">
    <name type="scientific">Orchesella dallaii</name>
    <dbReference type="NCBI Taxonomy" id="48710"/>
    <lineage>
        <taxon>Eukaryota</taxon>
        <taxon>Metazoa</taxon>
        <taxon>Ecdysozoa</taxon>
        <taxon>Arthropoda</taxon>
        <taxon>Hexapoda</taxon>
        <taxon>Collembola</taxon>
        <taxon>Entomobryomorpha</taxon>
        <taxon>Entomobryoidea</taxon>
        <taxon>Orchesellidae</taxon>
        <taxon>Orchesellinae</taxon>
        <taxon>Orchesella</taxon>
    </lineage>
</organism>
<comment type="caution">
    <text evidence="2">The sequence shown here is derived from an EMBL/GenBank/DDBJ whole genome shotgun (WGS) entry which is preliminary data.</text>
</comment>
<dbReference type="EMBL" id="CAXLJM020000019">
    <property type="protein sequence ID" value="CAL8085978.1"/>
    <property type="molecule type" value="Genomic_DNA"/>
</dbReference>
<keyword evidence="1" id="KW-0472">Membrane</keyword>
<accession>A0ABP1Q1M6</accession>
<keyword evidence="3" id="KW-1185">Reference proteome</keyword>